<dbReference type="OrthoDB" id="9976625at2"/>
<evidence type="ECO:0000313" key="1">
    <source>
        <dbReference type="EMBL" id="VEU76172.1"/>
    </source>
</evidence>
<gene>
    <name evidence="1" type="ORF">NCTC10179_00343</name>
</gene>
<dbReference type="PROSITE" id="PS51257">
    <property type="entry name" value="PROKAR_LIPOPROTEIN"/>
    <property type="match status" value="1"/>
</dbReference>
<proteinExistence type="predicted"/>
<organism evidence="1 2">
    <name type="scientific">Mycoplasmopsis columboralis</name>
    <dbReference type="NCBI Taxonomy" id="171282"/>
    <lineage>
        <taxon>Bacteria</taxon>
        <taxon>Bacillati</taxon>
        <taxon>Mycoplasmatota</taxon>
        <taxon>Mycoplasmoidales</taxon>
        <taxon>Metamycoplasmataceae</taxon>
        <taxon>Mycoplasmopsis</taxon>
    </lineage>
</organism>
<evidence type="ECO:0000313" key="2">
    <source>
        <dbReference type="Proteomes" id="UP000289497"/>
    </source>
</evidence>
<dbReference type="Proteomes" id="UP000289497">
    <property type="component" value="Chromosome"/>
</dbReference>
<sequence>MKISKFWIKATIPASIIAVSALGVVSCDNLFKKNHFKNSYNQLTTFVNKVKATANQTEENAQKLQFMLVSLNKSYEVYTNILKQIEENKYTDLNTVSEENQRVLSAQIQTIIKVGEELLKQLLNNTLIYNSLEAITPYMLLDTETKFNFIGMTSAQHYLDLFLNETLNIVQDEQRPNFQKLKEVREKYLQRVNNFFNSIVLTFYQTKVLDQIFTTIEYEKLQNEIDIQKENFLKLAEISTKFTDEEIKEANKIAISEFVNDNEAKIQEFVKNKTQNKNSN</sequence>
<dbReference type="EMBL" id="LR215039">
    <property type="protein sequence ID" value="VEU76172.1"/>
    <property type="molecule type" value="Genomic_DNA"/>
</dbReference>
<name>A0A449B6I7_9BACT</name>
<evidence type="ECO:0008006" key="3">
    <source>
        <dbReference type="Google" id="ProtNLM"/>
    </source>
</evidence>
<dbReference type="AlphaFoldDB" id="A0A449B6I7"/>
<dbReference type="RefSeq" id="WP_036433809.1">
    <property type="nucleotide sequence ID" value="NZ_LR215039.1"/>
</dbReference>
<keyword evidence="2" id="KW-1185">Reference proteome</keyword>
<dbReference type="KEGG" id="mcou:NCTC10179_00343"/>
<reference evidence="1 2" key="1">
    <citation type="submission" date="2019-01" db="EMBL/GenBank/DDBJ databases">
        <authorList>
            <consortium name="Pathogen Informatics"/>
        </authorList>
    </citation>
    <scope>NUCLEOTIDE SEQUENCE [LARGE SCALE GENOMIC DNA]</scope>
    <source>
        <strain evidence="1 2">NCTC10179</strain>
    </source>
</reference>
<accession>A0A449B6I7</accession>
<protein>
    <recommendedName>
        <fullName evidence="3">Lipoprotein</fullName>
    </recommendedName>
</protein>